<keyword evidence="8" id="KW-0406">Ion transport</keyword>
<dbReference type="InterPro" id="IPR051163">
    <property type="entry name" value="Sodium:Solute_Symporter_SSF"/>
</dbReference>
<keyword evidence="3" id="KW-0813">Transport</keyword>
<dbReference type="InterPro" id="IPR001734">
    <property type="entry name" value="Na/solute_symporter"/>
</dbReference>
<feature type="transmembrane region" description="Helical" evidence="12">
    <location>
        <begin position="47"/>
        <end position="67"/>
    </location>
</feature>
<feature type="transmembrane region" description="Helical" evidence="12">
    <location>
        <begin position="6"/>
        <end position="27"/>
    </location>
</feature>
<dbReference type="CDD" id="cd10326">
    <property type="entry name" value="SLC5sbd_NIS-like"/>
    <property type="match status" value="1"/>
</dbReference>
<dbReference type="GO" id="GO:0015293">
    <property type="term" value="F:symporter activity"/>
    <property type="evidence" value="ECO:0007669"/>
    <property type="project" value="TreeGrafter"/>
</dbReference>
<evidence type="ECO:0000256" key="2">
    <source>
        <dbReference type="ARBA" id="ARBA00006434"/>
    </source>
</evidence>
<dbReference type="AlphaFoldDB" id="A0A9D7XMG3"/>
<feature type="transmembrane region" description="Helical" evidence="12">
    <location>
        <begin position="417"/>
        <end position="435"/>
    </location>
</feature>
<dbReference type="GO" id="GO:0005886">
    <property type="term" value="C:plasma membrane"/>
    <property type="evidence" value="ECO:0007669"/>
    <property type="project" value="UniProtKB-SubCell"/>
</dbReference>
<evidence type="ECO:0000313" key="13">
    <source>
        <dbReference type="EMBL" id="MBK9982224.1"/>
    </source>
</evidence>
<gene>
    <name evidence="13" type="ORF">IPP15_07345</name>
</gene>
<comment type="similarity">
    <text evidence="2 11">Belongs to the sodium:solute symporter (SSF) (TC 2.A.21) family.</text>
</comment>
<evidence type="ECO:0000256" key="3">
    <source>
        <dbReference type="ARBA" id="ARBA00022448"/>
    </source>
</evidence>
<feature type="transmembrane region" description="Helical" evidence="12">
    <location>
        <begin position="244"/>
        <end position="261"/>
    </location>
</feature>
<evidence type="ECO:0000256" key="7">
    <source>
        <dbReference type="ARBA" id="ARBA00023053"/>
    </source>
</evidence>
<dbReference type="EMBL" id="JADKGY010000006">
    <property type="protein sequence ID" value="MBK9982224.1"/>
    <property type="molecule type" value="Genomic_DNA"/>
</dbReference>
<dbReference type="Pfam" id="PF00474">
    <property type="entry name" value="SSF"/>
    <property type="match status" value="1"/>
</dbReference>
<evidence type="ECO:0000256" key="9">
    <source>
        <dbReference type="ARBA" id="ARBA00023136"/>
    </source>
</evidence>
<feature type="transmembrane region" description="Helical" evidence="12">
    <location>
        <begin position="161"/>
        <end position="179"/>
    </location>
</feature>
<proteinExistence type="inferred from homology"/>
<keyword evidence="6 12" id="KW-1133">Transmembrane helix</keyword>
<feature type="transmembrane region" description="Helical" evidence="12">
    <location>
        <begin position="282"/>
        <end position="306"/>
    </location>
</feature>
<reference evidence="13 14" key="1">
    <citation type="submission" date="2020-10" db="EMBL/GenBank/DDBJ databases">
        <title>Connecting structure to function with the recovery of over 1000 high-quality activated sludge metagenome-assembled genomes encoding full-length rRNA genes using long-read sequencing.</title>
        <authorList>
            <person name="Singleton C.M."/>
            <person name="Petriglieri F."/>
            <person name="Kristensen J.M."/>
            <person name="Kirkegaard R.H."/>
            <person name="Michaelsen T.Y."/>
            <person name="Andersen M.H."/>
            <person name="Karst S.M."/>
            <person name="Dueholm M.S."/>
            <person name="Nielsen P.H."/>
            <person name="Albertsen M."/>
        </authorList>
    </citation>
    <scope>NUCLEOTIDE SEQUENCE [LARGE SCALE GENOMIC DNA]</scope>
    <source>
        <strain evidence="13">Ribe_18-Q3-R11-54_MAXAC.273</strain>
    </source>
</reference>
<dbReference type="PANTHER" id="PTHR42985">
    <property type="entry name" value="SODIUM-COUPLED MONOCARBOXYLATE TRANSPORTER"/>
    <property type="match status" value="1"/>
</dbReference>
<evidence type="ECO:0000256" key="5">
    <source>
        <dbReference type="ARBA" id="ARBA00022692"/>
    </source>
</evidence>
<evidence type="ECO:0000256" key="10">
    <source>
        <dbReference type="ARBA" id="ARBA00023201"/>
    </source>
</evidence>
<comment type="subcellular location">
    <subcellularLocation>
        <location evidence="1">Cell membrane</location>
        <topology evidence="1">Multi-pass membrane protein</topology>
    </subcellularLocation>
</comment>
<feature type="transmembrane region" description="Helical" evidence="12">
    <location>
        <begin position="389"/>
        <end position="405"/>
    </location>
</feature>
<dbReference type="Gene3D" id="1.20.1730.10">
    <property type="entry name" value="Sodium/glucose cotransporter"/>
    <property type="match status" value="1"/>
</dbReference>
<keyword evidence="7" id="KW-0915">Sodium</keyword>
<sequence length="500" mass="55320">MSSVGISPLWILTIVAGYFFMLIFVAWITSRNSTNDDFFINRHKSQWWLVAIGMLGSSLSGVTFISIPGVVGAAGQNQAFSYMQVVLGYLLGYMTISLFLMPMYYRLNLISIYGYLGMRFGKVSYKTGSAFFMLSRLIGSAFRMYLAVMVLHILLCAPFGIPFPVTVVIAIALIWVYTFKGGIRTIVFTDTLQTFCMLAAVILTIYAIMHQLNISLVHLPGAIRDAGYAKVFFFEGGWADENNFFKQFLSGALITIVMTGLDQDMMQKNLSCRNIGEAQKNMFLFSVTLVIANFLVLTLGALLWMYLHHLQLAAPAKSDQLYPLLAMSHLPVYIAIAFIIGLVASAYNSADGTLTALTTTICVDFLGFEKNRAQQGEVLQTKIRRRTHILIAVVFACVILLFQLINKGSVINELFKAAGYTYGPLLGLFSFGLLTKRHLKDSYVLYICIAAPIISYLINTYSQVLFNGLTLGFLILAVNGLLTFIGLWFISGPGGVKGEA</sequence>
<evidence type="ECO:0000256" key="4">
    <source>
        <dbReference type="ARBA" id="ARBA00022475"/>
    </source>
</evidence>
<keyword evidence="10" id="KW-0739">Sodium transport</keyword>
<evidence type="ECO:0000256" key="1">
    <source>
        <dbReference type="ARBA" id="ARBA00004651"/>
    </source>
</evidence>
<keyword evidence="5 12" id="KW-0812">Transmembrane</keyword>
<keyword evidence="4" id="KW-1003">Cell membrane</keyword>
<feature type="transmembrane region" description="Helical" evidence="12">
    <location>
        <begin position="464"/>
        <end position="490"/>
    </location>
</feature>
<evidence type="ECO:0000256" key="8">
    <source>
        <dbReference type="ARBA" id="ARBA00023065"/>
    </source>
</evidence>
<feature type="transmembrane region" description="Helical" evidence="12">
    <location>
        <begin position="128"/>
        <end position="155"/>
    </location>
</feature>
<evidence type="ECO:0000256" key="12">
    <source>
        <dbReference type="SAM" id="Phobius"/>
    </source>
</evidence>
<comment type="caution">
    <text evidence="13">The sequence shown here is derived from an EMBL/GenBank/DDBJ whole genome shotgun (WGS) entry which is preliminary data.</text>
</comment>
<feature type="transmembrane region" description="Helical" evidence="12">
    <location>
        <begin position="326"/>
        <end position="347"/>
    </location>
</feature>
<feature type="transmembrane region" description="Helical" evidence="12">
    <location>
        <begin position="87"/>
        <end position="107"/>
    </location>
</feature>
<evidence type="ECO:0000256" key="11">
    <source>
        <dbReference type="RuleBase" id="RU362091"/>
    </source>
</evidence>
<accession>A0A9D7XMG3</accession>
<dbReference type="Proteomes" id="UP000808337">
    <property type="component" value="Unassembled WGS sequence"/>
</dbReference>
<dbReference type="PROSITE" id="PS50283">
    <property type="entry name" value="NA_SOLUT_SYMP_3"/>
    <property type="match status" value="1"/>
</dbReference>
<evidence type="ECO:0000256" key="6">
    <source>
        <dbReference type="ARBA" id="ARBA00022989"/>
    </source>
</evidence>
<dbReference type="GO" id="GO:0006814">
    <property type="term" value="P:sodium ion transport"/>
    <property type="evidence" value="ECO:0007669"/>
    <property type="project" value="UniProtKB-KW"/>
</dbReference>
<feature type="transmembrane region" description="Helical" evidence="12">
    <location>
        <begin position="442"/>
        <end position="458"/>
    </location>
</feature>
<keyword evidence="9 12" id="KW-0472">Membrane</keyword>
<dbReference type="PANTHER" id="PTHR42985:SF47">
    <property type="entry name" value="INTEGRAL MEMBRANE TRANSPORT PROTEIN"/>
    <property type="match status" value="1"/>
</dbReference>
<evidence type="ECO:0000313" key="14">
    <source>
        <dbReference type="Proteomes" id="UP000808337"/>
    </source>
</evidence>
<dbReference type="InterPro" id="IPR038377">
    <property type="entry name" value="Na/Glc_symporter_sf"/>
</dbReference>
<name>A0A9D7XMG3_9BACT</name>
<feature type="transmembrane region" description="Helical" evidence="12">
    <location>
        <begin position="191"/>
        <end position="209"/>
    </location>
</feature>
<organism evidence="13 14">
    <name type="scientific">Candidatus Opimibacter skivensis</name>
    <dbReference type="NCBI Taxonomy" id="2982028"/>
    <lineage>
        <taxon>Bacteria</taxon>
        <taxon>Pseudomonadati</taxon>
        <taxon>Bacteroidota</taxon>
        <taxon>Saprospiria</taxon>
        <taxon>Saprospirales</taxon>
        <taxon>Saprospiraceae</taxon>
        <taxon>Candidatus Opimibacter</taxon>
    </lineage>
</organism>
<protein>
    <submittedName>
        <fullName evidence="13">Sodium:solute symporter</fullName>
    </submittedName>
</protein>